<protein>
    <submittedName>
        <fullName evidence="3">Uncharacterized protein</fullName>
    </submittedName>
</protein>
<evidence type="ECO:0000256" key="1">
    <source>
        <dbReference type="SAM" id="MobiDB-lite"/>
    </source>
</evidence>
<name>A9M4S4_9VIBR</name>
<dbReference type="RefSeq" id="WP_012219836.1">
    <property type="nucleotide sequence ID" value="NC_010112.1"/>
</dbReference>
<feature type="region of interest" description="Disordered" evidence="1">
    <location>
        <begin position="1"/>
        <end position="23"/>
    </location>
</feature>
<organism evidence="3">
    <name type="scientific">Vibrio sp. 23023</name>
    <dbReference type="NCBI Taxonomy" id="452803"/>
    <lineage>
        <taxon>Bacteria</taxon>
        <taxon>Pseudomonadati</taxon>
        <taxon>Pseudomonadota</taxon>
        <taxon>Gammaproteobacteria</taxon>
        <taxon>Vibrionales</taxon>
        <taxon>Vibrionaceae</taxon>
        <taxon>Vibrio</taxon>
    </lineage>
</organism>
<accession>A9M4S4</accession>
<keyword evidence="2" id="KW-0472">Membrane</keyword>
<keyword evidence="2" id="KW-1133">Transmembrane helix</keyword>
<evidence type="ECO:0000313" key="3">
    <source>
        <dbReference type="EMBL" id="ABX77024.1"/>
    </source>
</evidence>
<feature type="transmembrane region" description="Helical" evidence="2">
    <location>
        <begin position="32"/>
        <end position="50"/>
    </location>
</feature>
<proteinExistence type="predicted"/>
<keyword evidence="2" id="KW-0812">Transmembrane</keyword>
<feature type="region of interest" description="Disordered" evidence="1">
    <location>
        <begin position="59"/>
        <end position="93"/>
    </location>
</feature>
<sequence>MTQDDNPTPLTSESASHSPKKWTRPSLSKKHVILLSLMVLLFGACAYLLLPTSPQSPHISAPDSDLSVFDDASTPPTATVTAPTPPPTMTPPTVVKKTVIKHVTLPLDDDAKALVKYASQLHVQKLRQQALSAQLEADQSATQLTQANKVNALPSSSSDTSVETKGVTLPKVDTTTHVHFEPSYMDDVTVSSLVKVADHIEAIVEFQHQFIPVHVGTHIGRIQVLRIDADSVTFKEGKLTQTKWVKVGN</sequence>
<reference evidence="3" key="1">
    <citation type="journal article" date="2007" name="Appl. Environ. Microbiol.">
        <title>Sequence characterization and comparative analysis of three plasmids isolated from environmental Vibrio spp.</title>
        <authorList>
            <person name="Hazen T.H."/>
            <person name="Wu D."/>
            <person name="Eisen J.A."/>
            <person name="Sobecky P.A."/>
        </authorList>
    </citation>
    <scope>NUCLEOTIDE SEQUENCE [LARGE SCALE GENOMIC DNA]</scope>
    <source>
        <strain evidence="3">23023</strain>
        <plasmid evidence="3">p23023</plasmid>
    </source>
</reference>
<geneLocation type="plasmid" evidence="3">
    <name>p23023</name>
</geneLocation>
<keyword evidence="3" id="KW-0614">Plasmid</keyword>
<dbReference type="AlphaFoldDB" id="A9M4S4"/>
<dbReference type="EMBL" id="CP000755">
    <property type="protein sequence ID" value="ABX77024.1"/>
    <property type="molecule type" value="Genomic_DNA"/>
</dbReference>
<gene>
    <name evidence="3" type="ORF">BMSA_0056</name>
</gene>
<evidence type="ECO:0000256" key="2">
    <source>
        <dbReference type="SAM" id="Phobius"/>
    </source>
</evidence>
<feature type="compositionally biased region" description="Polar residues" evidence="1">
    <location>
        <begin position="1"/>
        <end position="17"/>
    </location>
</feature>